<reference evidence="1" key="2">
    <citation type="journal article" date="2022" name="Sci. Total Environ.">
        <title>Prevalence, transmission, and molecular epidemiology of tet(X)-positive bacteria among humans, animals, and environmental niches in China: An epidemiological, and genomic-based study.</title>
        <authorList>
            <person name="Dong N."/>
            <person name="Zeng Y."/>
            <person name="Cai C."/>
            <person name="Sun C."/>
            <person name="Lu J."/>
            <person name="Liu C."/>
            <person name="Zhou H."/>
            <person name="Sun Q."/>
            <person name="Shu L."/>
            <person name="Wang H."/>
            <person name="Wang Y."/>
            <person name="Wang S."/>
            <person name="Wu C."/>
            <person name="Chan E.W."/>
            <person name="Chen G."/>
            <person name="Shen Z."/>
            <person name="Chen S."/>
            <person name="Zhang R."/>
        </authorList>
    </citation>
    <scope>NUCLEOTIDE SEQUENCE</scope>
    <source>
        <strain evidence="1">R655-4</strain>
    </source>
</reference>
<dbReference type="RefSeq" id="WP_159155677.1">
    <property type="nucleotide sequence ID" value="NZ_CP013210.1"/>
</dbReference>
<comment type="caution">
    <text evidence="1">The sequence shown here is derived from an EMBL/GenBank/DDBJ whole genome shotgun (WGS) entry which is preliminary data.</text>
</comment>
<dbReference type="Proteomes" id="UP001170959">
    <property type="component" value="Unassembled WGS sequence"/>
</dbReference>
<evidence type="ECO:0000313" key="1">
    <source>
        <dbReference type="EMBL" id="MDM1070934.1"/>
    </source>
</evidence>
<gene>
    <name evidence="1" type="ORF">HX001_00340</name>
</gene>
<reference evidence="1" key="1">
    <citation type="submission" date="2020-06" db="EMBL/GenBank/DDBJ databases">
        <authorList>
            <person name="Dong N."/>
        </authorList>
    </citation>
    <scope>NUCLEOTIDE SEQUENCE</scope>
    <source>
        <strain evidence="1">R655-4</strain>
    </source>
</reference>
<sequence>MKYIFYFLFIFVYQISSAQNAEKTKLFVIGTVHESSAILNPQMLFELLDEIKPDILLQENDSAQISTYFQDIRPNSNEQNASFMYIKKYPTTLNLPFEFEGRNSYRKENGMTPTDKLTIDLIDSLYQNNLLDSYNAGIYKKYMDANQALIRFSKQDFKSLNSIEFEALNKYRQYIQHHELPKITNSEVIFSKRFVTKPNGDKITYRLGYQLWCNFWDLRNNTMALNIIKTAHKYKGKKIVILTGVQHKYYLKELLEKYDDGNYEVVDYFK</sequence>
<protein>
    <submittedName>
        <fullName evidence="1">Uncharacterized protein</fullName>
    </submittedName>
</protein>
<organism evidence="1 2">
    <name type="scientific">Empedobacter brevis</name>
    <dbReference type="NCBI Taxonomy" id="247"/>
    <lineage>
        <taxon>Bacteria</taxon>
        <taxon>Pseudomonadati</taxon>
        <taxon>Bacteroidota</taxon>
        <taxon>Flavobacteriia</taxon>
        <taxon>Flavobacteriales</taxon>
        <taxon>Weeksellaceae</taxon>
        <taxon>Empedobacter</taxon>
    </lineage>
</organism>
<proteinExistence type="predicted"/>
<dbReference type="AlphaFoldDB" id="A0AAJ1QBB4"/>
<dbReference type="EMBL" id="JACAGJ010000001">
    <property type="protein sequence ID" value="MDM1070934.1"/>
    <property type="molecule type" value="Genomic_DNA"/>
</dbReference>
<name>A0AAJ1QBB4_9FLAO</name>
<accession>A0AAJ1QBB4</accession>
<evidence type="ECO:0000313" key="2">
    <source>
        <dbReference type="Proteomes" id="UP001170959"/>
    </source>
</evidence>